<dbReference type="SUPFAM" id="SSF51445">
    <property type="entry name" value="(Trans)glycosidases"/>
    <property type="match status" value="1"/>
</dbReference>
<dbReference type="Proteomes" id="UP001620520">
    <property type="component" value="Unassembled WGS sequence"/>
</dbReference>
<dbReference type="Gene3D" id="3.20.20.80">
    <property type="entry name" value="Glycosidases"/>
    <property type="match status" value="1"/>
</dbReference>
<evidence type="ECO:0008006" key="6">
    <source>
        <dbReference type="Google" id="ProtNLM"/>
    </source>
</evidence>
<name>A0ABW8N7D2_9MICC</name>
<dbReference type="EMBL" id="JBIYEW010000003">
    <property type="protein sequence ID" value="MFK4639491.1"/>
    <property type="molecule type" value="Genomic_DNA"/>
</dbReference>
<evidence type="ECO:0000259" key="2">
    <source>
        <dbReference type="Pfam" id="PF16586"/>
    </source>
</evidence>
<feature type="domain" description="DUF5605" evidence="3">
    <location>
        <begin position="509"/>
        <end position="580"/>
    </location>
</feature>
<accession>A0ABW8N7D2</accession>
<feature type="domain" description="Apiosidase-like catalytic" evidence="1">
    <location>
        <begin position="205"/>
        <end position="476"/>
    </location>
</feature>
<evidence type="ECO:0000313" key="5">
    <source>
        <dbReference type="Proteomes" id="UP001620520"/>
    </source>
</evidence>
<evidence type="ECO:0000259" key="3">
    <source>
        <dbReference type="Pfam" id="PF18310"/>
    </source>
</evidence>
<dbReference type="InterPro" id="IPR013783">
    <property type="entry name" value="Ig-like_fold"/>
</dbReference>
<evidence type="ECO:0000313" key="4">
    <source>
        <dbReference type="EMBL" id="MFK4639491.1"/>
    </source>
</evidence>
<gene>
    <name evidence="4" type="ORF">ABIA52_002380</name>
</gene>
<dbReference type="InterPro" id="IPR032260">
    <property type="entry name" value="DUF5060"/>
</dbReference>
<dbReference type="Pfam" id="PF13204">
    <property type="entry name" value="Apiosidase"/>
    <property type="match status" value="1"/>
</dbReference>
<dbReference type="PANTHER" id="PTHR37836:SF2">
    <property type="entry name" value="DUF4038 DOMAIN-CONTAINING PROTEIN"/>
    <property type="match status" value="1"/>
</dbReference>
<reference evidence="4 5" key="1">
    <citation type="submission" date="2024-10" db="EMBL/GenBank/DDBJ databases">
        <title>Novel secondary metabolite-producing bacteria for plant disease control.</title>
        <authorList>
            <person name="Chevrette M."/>
        </authorList>
    </citation>
    <scope>NUCLEOTIDE SEQUENCE [LARGE SCALE GENOMIC DNA]</scope>
    <source>
        <strain evidence="4 5">J30 TE3557</strain>
    </source>
</reference>
<proteinExistence type="predicted"/>
<dbReference type="InterPro" id="IPR025277">
    <property type="entry name" value="Apiosidase-like_cat_dom"/>
</dbReference>
<dbReference type="InterPro" id="IPR017853">
    <property type="entry name" value="GH"/>
</dbReference>
<dbReference type="RefSeq" id="WP_404594557.1">
    <property type="nucleotide sequence ID" value="NZ_JBIYEW010000003.1"/>
</dbReference>
<evidence type="ECO:0000259" key="1">
    <source>
        <dbReference type="Pfam" id="PF13204"/>
    </source>
</evidence>
<comment type="caution">
    <text evidence="4">The sequence shown here is derived from an EMBL/GenBank/DDBJ whole genome shotgun (WGS) entry which is preliminary data.</text>
</comment>
<protein>
    <recommendedName>
        <fullName evidence="6">DUF5060 domain-containing protein</fullName>
    </recommendedName>
</protein>
<dbReference type="Gene3D" id="2.60.40.3950">
    <property type="match status" value="1"/>
</dbReference>
<dbReference type="InterPro" id="IPR041239">
    <property type="entry name" value="DUF5605"/>
</dbReference>
<sequence>MPFTKNALLRDILADPAASRVLELHIPGFARWNDWSLAPLATLDEVSHWARGVGEQAPDLNALWRDMAGVESSPIVVTADHAPKPAVRGDRVVSGVVQASAQGPAIPSQQWGVAEVVLAGPSTGNPFTEIELEATFQSGSETVRVGGFYDGEGTYRIRFMPPRAGTWQFVVNSNSDDLNGATGFVEAMAPAKGNRGPVGVRDTFHFAYADGTPYLPFGTTAYAWTNQSAELQEQTLHTLAESPFTKIRMCVFPKSYSYNANEPESFAFERNPDGSWDFSRFNPAFFRNLEQRIDGLRELGIEADLILFHPYDRWGFSAMPEWADDLYLRYIVRRLGAARNVWWSLANEYDFMQSKNEQDWERFAAIVGEEDHVGHLLSIHNGASFYDYSRRWVSHCSVQRTDNYLSAENTDAWRERWGKPVIVDEVGYEGDVAEGWGNLSSQEMVRRCWEGAVRGGYVSHGETYLDDNDVIWWAKGGSLKGQSPERIGFLRRLVAEAPSARWDPLPGDWDSRTGGDQDHRVIYLGIGRPRFRSVLVPPGDSWYVDVIDTWNMTITTLPEPVEGRVIVQLPGREYMAIRVRRVTTTS</sequence>
<dbReference type="Gene3D" id="2.60.40.10">
    <property type="entry name" value="Immunoglobulins"/>
    <property type="match status" value="1"/>
</dbReference>
<feature type="domain" description="DUF5060" evidence="2">
    <location>
        <begin position="109"/>
        <end position="174"/>
    </location>
</feature>
<organism evidence="4 5">
    <name type="scientific">Paenarthrobacter histidinolovorans</name>
    <dbReference type="NCBI Taxonomy" id="43664"/>
    <lineage>
        <taxon>Bacteria</taxon>
        <taxon>Bacillati</taxon>
        <taxon>Actinomycetota</taxon>
        <taxon>Actinomycetes</taxon>
        <taxon>Micrococcales</taxon>
        <taxon>Micrococcaceae</taxon>
        <taxon>Paenarthrobacter</taxon>
    </lineage>
</organism>
<keyword evidence="5" id="KW-1185">Reference proteome</keyword>
<dbReference type="PANTHER" id="PTHR37836">
    <property type="entry name" value="LMO1036 PROTEIN"/>
    <property type="match status" value="1"/>
</dbReference>
<dbReference type="Pfam" id="PF16586">
    <property type="entry name" value="DUF5060"/>
    <property type="match status" value="1"/>
</dbReference>
<dbReference type="Pfam" id="PF18310">
    <property type="entry name" value="DUF5605"/>
    <property type="match status" value="1"/>
</dbReference>